<evidence type="ECO:0008006" key="3">
    <source>
        <dbReference type="Google" id="ProtNLM"/>
    </source>
</evidence>
<evidence type="ECO:0000313" key="1">
    <source>
        <dbReference type="EMBL" id="EMY12046.1"/>
    </source>
</evidence>
<dbReference type="SUPFAM" id="SSF69360">
    <property type="entry name" value="Cell wall binding repeat"/>
    <property type="match status" value="1"/>
</dbReference>
<dbReference type="EMBL" id="AHMI02000327">
    <property type="protein sequence ID" value="EMY12046.1"/>
    <property type="molecule type" value="Genomic_DNA"/>
</dbReference>
<comment type="caution">
    <text evidence="1">The sequence shown here is derived from an EMBL/GenBank/DDBJ whole genome shotgun (WGS) entry which is preliminary data.</text>
</comment>
<dbReference type="PANTHER" id="PTHR37841">
    <property type="entry name" value="GLR2918 PROTEIN"/>
    <property type="match status" value="1"/>
</dbReference>
<organism evidence="1 2">
    <name type="scientific">Leptospira weilii str. Ecochallenge</name>
    <dbReference type="NCBI Taxonomy" id="1049986"/>
    <lineage>
        <taxon>Bacteria</taxon>
        <taxon>Pseudomonadati</taxon>
        <taxon>Spirochaetota</taxon>
        <taxon>Spirochaetia</taxon>
        <taxon>Leptospirales</taxon>
        <taxon>Leptospiraceae</taxon>
        <taxon>Leptospira</taxon>
    </lineage>
</organism>
<proteinExistence type="predicted"/>
<accession>N1U1N9</accession>
<dbReference type="AlphaFoldDB" id="N1U1N9"/>
<evidence type="ECO:0000313" key="2">
    <source>
        <dbReference type="Proteomes" id="UP000012249"/>
    </source>
</evidence>
<gene>
    <name evidence="1" type="ORF">LEP1GSC043_2477</name>
</gene>
<dbReference type="Pfam" id="PF14903">
    <property type="entry name" value="WG_beta_rep"/>
    <property type="match status" value="5"/>
</dbReference>
<protein>
    <recommendedName>
        <fullName evidence="3">WG repeat-containing protein</fullName>
    </recommendedName>
</protein>
<reference evidence="1 2" key="1">
    <citation type="submission" date="2013-02" db="EMBL/GenBank/DDBJ databases">
        <authorList>
            <person name="Harkins D.M."/>
            <person name="Durkin A.S."/>
            <person name="Brinkac L.M."/>
            <person name="Haft D.H."/>
            <person name="Selengut J.D."/>
            <person name="Sanka R."/>
            <person name="DePew J."/>
            <person name="Purushe J."/>
            <person name="Haake D.A."/>
            <person name="Matsunaga J."/>
            <person name="Vinetz J.M."/>
            <person name="Sutton G.G."/>
            <person name="Nierman W.C."/>
            <person name="Fouts D.E."/>
        </authorList>
    </citation>
    <scope>NUCLEOTIDE SEQUENCE [LARGE SCALE GENOMIC DNA]</scope>
    <source>
        <strain evidence="1 2">Ecochallenge</strain>
    </source>
</reference>
<dbReference type="PANTHER" id="PTHR37841:SF1">
    <property type="entry name" value="DUF3298 DOMAIN-CONTAINING PROTEIN"/>
    <property type="match status" value="1"/>
</dbReference>
<name>N1U1N9_9LEPT</name>
<dbReference type="InterPro" id="IPR032774">
    <property type="entry name" value="WG_beta_rep"/>
</dbReference>
<sequence>MNQVGELVVPLQYEMATMFHAGRGSVQSSETKKWGAVDQSGKLVIQCKFLDPLYFHNQIAIAHENFDSVGFIRINGEYIITPKLESIGRFSSEGLARATDKKTRKYGFINLKGEYAIDPTIKYANEFSDGLAAIHDERSKWGYIDTSGKIVIPTKFNSGGDFSEGFADVLTSKWGYIDPTGAWTIQPSFTRANRFSHGVAIVEIKKKYGLIHTTGEYVLEPIYDYIDFNPLPGLIKVSYRPDSKTPSYDQFFSRDGKLVWSEFETAQASKPPNSRLENNLKKNDITIPEVLLADLKKRTQQIVSEFEQGSEPAQKAVKELSRISWEEVFTETVRQLDLYWQEFTAETEEELSGVLFFWDDTQGDTGLSACFATDNNDPEDLLNEFEGGEPAVNFDFVFSKVVPIEVCEESDDIHLRVRNDLLDVLFEKALAFSLQRKAFMMIRKTNPLYIFRSYAHDDHPPVLLFKVGKGEPKVLDAKEFIKHRILKDHPYFSQIFGQKEWVESYKNTFNTLSQDDLAKTLNLFLFTYFKQKSKPEYIKAIAERLPRSLETVNSNRLALSLAGYFALAQEPELALDHLRRLEKTEHLKTHFLWARDYLVSLEENPEFRKIAQWIVS</sequence>
<dbReference type="Proteomes" id="UP000012249">
    <property type="component" value="Unassembled WGS sequence"/>
</dbReference>